<sequence>MDDIEALHLLRQRKDALEQLPTPNDPNLSFKKYEEIVSKTMTKTQTDIEKVSKYAKEIIEEFEKVRELVKNCSVKIGEQLQDLMKKNLLKDRKKAKRYVKIIAVNTLSSSVLSMSNRNYIDKDDIDINELQQVHTQQNLAKQQQELMEFIAKTETLLSNIESNAALSLSDITDVTDQMKQWCNVLETLEEKETRKRIEKEAEERKKRESEEEERQKKENEERKNREERERNKREEKEAEEKEKREKEKAERQKKEEEGRKNERLEKLETIHVSEPHFVSLSEILRYYNSKQNHFRQEICCVIYTMPDGTQESDFVCQDSDTVEDLYTCLESNEEQIISSTIEIQSRKGKSIFDNLEGVTFVGVEIPIEHFENLQCVAVARHHRHEIEVDEGGKVFEPEVDRNIKVRFPQEAFAGKTIVATKAVPLTHADIKNASKKHKELHNIKTAGSYINISCENTTKEDSDLEMYDFGWTKETEGDKSRLIIRHLHEANSDSDFDKFLVWLTSSQPNVASRINSVKKQVVLSRSHKDTDSVNNFASDFDPDFEKKEGTICVVSKVTGKSWEVVPVEESEEHPKARFIKLPSGSDKYQYLVVPDNMSDEDICKAAEILEGLNCVTNVSIICRQKFSNPHEVIIECVKSEKCRYHYETLGFFNIMMDRLRVQMKALAKFIAWQLTCTNFNSTKWVVLGGYLTDGDSHLYHQICKNVDKQAAKAPQRERCEQYILYWANHHAPLEIR</sequence>
<dbReference type="AlphaFoldDB" id="A0A8S3Q7D1"/>
<reference evidence="2" key="1">
    <citation type="submission" date="2021-03" db="EMBL/GenBank/DDBJ databases">
        <authorList>
            <person name="Bekaert M."/>
        </authorList>
    </citation>
    <scope>NUCLEOTIDE SEQUENCE</scope>
</reference>
<feature type="region of interest" description="Disordered" evidence="1">
    <location>
        <begin position="193"/>
        <end position="261"/>
    </location>
</feature>
<evidence type="ECO:0000313" key="3">
    <source>
        <dbReference type="Proteomes" id="UP000683360"/>
    </source>
</evidence>
<proteinExistence type="predicted"/>
<dbReference type="Proteomes" id="UP000683360">
    <property type="component" value="Unassembled WGS sequence"/>
</dbReference>
<evidence type="ECO:0000256" key="1">
    <source>
        <dbReference type="SAM" id="MobiDB-lite"/>
    </source>
</evidence>
<dbReference type="EMBL" id="CAJPWZ010000334">
    <property type="protein sequence ID" value="CAG2190528.1"/>
    <property type="molecule type" value="Genomic_DNA"/>
</dbReference>
<accession>A0A8S3Q7D1</accession>
<gene>
    <name evidence="2" type="ORF">MEDL_5817</name>
</gene>
<comment type="caution">
    <text evidence="2">The sequence shown here is derived from an EMBL/GenBank/DDBJ whole genome shotgun (WGS) entry which is preliminary data.</text>
</comment>
<organism evidence="2 3">
    <name type="scientific">Mytilus edulis</name>
    <name type="common">Blue mussel</name>
    <dbReference type="NCBI Taxonomy" id="6550"/>
    <lineage>
        <taxon>Eukaryota</taxon>
        <taxon>Metazoa</taxon>
        <taxon>Spiralia</taxon>
        <taxon>Lophotrochozoa</taxon>
        <taxon>Mollusca</taxon>
        <taxon>Bivalvia</taxon>
        <taxon>Autobranchia</taxon>
        <taxon>Pteriomorphia</taxon>
        <taxon>Mytilida</taxon>
        <taxon>Mytiloidea</taxon>
        <taxon>Mytilidae</taxon>
        <taxon>Mytilinae</taxon>
        <taxon>Mytilus</taxon>
    </lineage>
</organism>
<name>A0A8S3Q7D1_MYTED</name>
<dbReference type="OrthoDB" id="6085938at2759"/>
<keyword evidence="3" id="KW-1185">Reference proteome</keyword>
<protein>
    <submittedName>
        <fullName evidence="2">Uncharacterized protein</fullName>
    </submittedName>
</protein>
<evidence type="ECO:0000313" key="2">
    <source>
        <dbReference type="EMBL" id="CAG2190528.1"/>
    </source>
</evidence>